<organism evidence="2">
    <name type="scientific">plant metagenome</name>
    <dbReference type="NCBI Taxonomy" id="1297885"/>
    <lineage>
        <taxon>unclassified sequences</taxon>
        <taxon>metagenomes</taxon>
        <taxon>organismal metagenomes</taxon>
    </lineage>
</organism>
<dbReference type="AlphaFoldDB" id="A0A484Q9F9"/>
<dbReference type="EMBL" id="CAADIJ010000006">
    <property type="protein sequence ID" value="VFR66960.1"/>
    <property type="molecule type" value="Genomic_DNA"/>
</dbReference>
<evidence type="ECO:0000313" key="4">
    <source>
        <dbReference type="EMBL" id="VFR67950.1"/>
    </source>
</evidence>
<evidence type="ECO:0000256" key="1">
    <source>
        <dbReference type="SAM" id="MobiDB-lite"/>
    </source>
</evidence>
<dbReference type="Pfam" id="PF11180">
    <property type="entry name" value="DUF2968"/>
    <property type="match status" value="1"/>
</dbReference>
<evidence type="ECO:0000313" key="2">
    <source>
        <dbReference type="EMBL" id="VFR33707.1"/>
    </source>
</evidence>
<name>A0A484Q9F9_9ZZZZ</name>
<gene>
    <name evidence="2" type="ORF">ANDA3_2914</name>
    <name evidence="4" type="ORF">DAR2_2781</name>
    <name evidence="3" type="ORF">DAR3_2780</name>
</gene>
<evidence type="ECO:0000313" key="3">
    <source>
        <dbReference type="EMBL" id="VFR66960.1"/>
    </source>
</evidence>
<feature type="region of interest" description="Disordered" evidence="1">
    <location>
        <begin position="228"/>
        <end position="252"/>
    </location>
</feature>
<reference evidence="2" key="1">
    <citation type="submission" date="2019-03" db="EMBL/GenBank/DDBJ databases">
        <authorList>
            <person name="Danneels B."/>
        </authorList>
    </citation>
    <scope>NUCLEOTIDE SEQUENCE</scope>
</reference>
<dbReference type="InterPro" id="IPR021350">
    <property type="entry name" value="DUF2968"/>
</dbReference>
<protein>
    <submittedName>
        <fullName evidence="2">Putative lipoprotein</fullName>
    </submittedName>
</protein>
<feature type="compositionally biased region" description="Polar residues" evidence="1">
    <location>
        <begin position="31"/>
        <end position="43"/>
    </location>
</feature>
<accession>A0A484Q9F9</accession>
<dbReference type="PROSITE" id="PS51257">
    <property type="entry name" value="PROKAR_LIPOPROTEIN"/>
    <property type="match status" value="1"/>
</dbReference>
<dbReference type="EMBL" id="CAADIL010000010">
    <property type="protein sequence ID" value="VFR67950.1"/>
    <property type="molecule type" value="Genomic_DNA"/>
</dbReference>
<dbReference type="EMBL" id="CAADIC010000017">
    <property type="protein sequence ID" value="VFR33707.1"/>
    <property type="molecule type" value="Genomic_DNA"/>
</dbReference>
<feature type="region of interest" description="Disordered" evidence="1">
    <location>
        <begin position="31"/>
        <end position="73"/>
    </location>
</feature>
<keyword evidence="2" id="KW-0449">Lipoprotein</keyword>
<proteinExistence type="predicted"/>
<sequence length="252" mass="27602">MELRSLHLAVRTALAGLTLVGLTACAATQQRSAPESAVTQSDAPKTAEAGAQPVTPPPAPAVIQPEPRPAASGPVAEVQQLIQSRQVNELRTTYNGSYGASMLFKPDELVYYVALFRQKEFLRVSKTRVAAEAEQTYRRYAAQTNELAEVDIRRITLQAEQARTDKLLSERTSQLEGLQADVDRQRQQAAQIAANQKQAREEAAQLSAQQKDAAAELRRLQARIRELERQQANVGAQAEPRAKSGAKKLPPK</sequence>